<dbReference type="GO" id="GO:0060169">
    <property type="term" value="P:negative regulation of adenosine receptor signaling pathway"/>
    <property type="evidence" value="ECO:0007669"/>
    <property type="project" value="TreeGrafter"/>
</dbReference>
<evidence type="ECO:0000313" key="10">
    <source>
        <dbReference type="EMBL" id="KAH3740200.1"/>
    </source>
</evidence>
<comment type="cofactor">
    <cofactor evidence="1">
        <name>Zn(2+)</name>
        <dbReference type="ChEBI" id="CHEBI:29105"/>
    </cofactor>
</comment>
<name>A0A9D4HYM2_DREPO</name>
<dbReference type="PANTHER" id="PTHR11409:SF43">
    <property type="entry name" value="ADENOSINE DEAMINASE"/>
    <property type="match status" value="1"/>
</dbReference>
<gene>
    <name evidence="10" type="ORF">DPMN_046898</name>
</gene>
<evidence type="ECO:0000313" key="11">
    <source>
        <dbReference type="Proteomes" id="UP000828390"/>
    </source>
</evidence>
<dbReference type="GO" id="GO:0046872">
    <property type="term" value="F:metal ion binding"/>
    <property type="evidence" value="ECO:0007669"/>
    <property type="project" value="UniProtKB-KW"/>
</dbReference>
<dbReference type="GO" id="GO:0004000">
    <property type="term" value="F:adenosine deaminase activity"/>
    <property type="evidence" value="ECO:0007669"/>
    <property type="project" value="TreeGrafter"/>
</dbReference>
<evidence type="ECO:0000256" key="3">
    <source>
        <dbReference type="ARBA" id="ARBA00006676"/>
    </source>
</evidence>
<dbReference type="SUPFAM" id="SSF51556">
    <property type="entry name" value="Metallo-dependent hydrolases"/>
    <property type="match status" value="1"/>
</dbReference>
<dbReference type="GO" id="GO:0006154">
    <property type="term" value="P:adenosine catabolic process"/>
    <property type="evidence" value="ECO:0007669"/>
    <property type="project" value="TreeGrafter"/>
</dbReference>
<keyword evidence="6" id="KW-0479">Metal-binding</keyword>
<sequence>MEFMQPEEELKLIAEYNRRFPYKVELHVHLDGAVRPETVLEIAREREMTDKLPHKTVEELNRDVILVEPSSLERLLLSFSYFMPIITGCRKAVSRIAYERCEDAAKHSIRYMEIRYSPHLFANTVDNGYATEKGDLTPRDVVLAVNEALERGMKDFGVTVRSILCCMTHQPEWAPEVLALCDEFRDQGVVGIDLAGMEFEPGTPAEECAIKKVFKKAEKCGIHRTVHAGESGTARAVKEAIDHFRAERVGHGYHAYDDRDVYEKVIREHIHLETCPISSIMSRACEADPQIHPLKQFVKDGVSYSINTDDPVVLGNTLTDDFKFAGDMGLTDEEIIRGIFNAARSCFASYDERKRIVRELKQVYGDH</sequence>
<comment type="caution">
    <text evidence="10">The sequence shown here is derived from an EMBL/GenBank/DDBJ whole genome shotgun (WGS) entry which is preliminary data.</text>
</comment>
<dbReference type="PANTHER" id="PTHR11409">
    <property type="entry name" value="ADENOSINE DEAMINASE"/>
    <property type="match status" value="1"/>
</dbReference>
<evidence type="ECO:0000256" key="1">
    <source>
        <dbReference type="ARBA" id="ARBA00001947"/>
    </source>
</evidence>
<dbReference type="InterPro" id="IPR006650">
    <property type="entry name" value="A/AMP_deam_AS"/>
</dbReference>
<evidence type="ECO:0000256" key="7">
    <source>
        <dbReference type="ARBA" id="ARBA00022801"/>
    </source>
</evidence>
<evidence type="ECO:0000256" key="4">
    <source>
        <dbReference type="ARBA" id="ARBA00012784"/>
    </source>
</evidence>
<feature type="domain" description="Adenosine deaminase" evidence="9">
    <location>
        <begin position="23"/>
        <end position="362"/>
    </location>
</feature>
<dbReference type="PROSITE" id="PS00485">
    <property type="entry name" value="A_DEAMINASE"/>
    <property type="match status" value="1"/>
</dbReference>
<evidence type="ECO:0000256" key="6">
    <source>
        <dbReference type="ARBA" id="ARBA00022723"/>
    </source>
</evidence>
<dbReference type="EMBL" id="JAIWYP010000011">
    <property type="protein sequence ID" value="KAH3740200.1"/>
    <property type="molecule type" value="Genomic_DNA"/>
</dbReference>
<dbReference type="Pfam" id="PF00962">
    <property type="entry name" value="A_deaminase"/>
    <property type="match status" value="1"/>
</dbReference>
<keyword evidence="8" id="KW-0862">Zinc</keyword>
<reference evidence="10" key="1">
    <citation type="journal article" date="2019" name="bioRxiv">
        <title>The Genome of the Zebra Mussel, Dreissena polymorpha: A Resource for Invasive Species Research.</title>
        <authorList>
            <person name="McCartney M.A."/>
            <person name="Auch B."/>
            <person name="Kono T."/>
            <person name="Mallez S."/>
            <person name="Zhang Y."/>
            <person name="Obille A."/>
            <person name="Becker A."/>
            <person name="Abrahante J.E."/>
            <person name="Garbe J."/>
            <person name="Badalamenti J.P."/>
            <person name="Herman A."/>
            <person name="Mangelson H."/>
            <person name="Liachko I."/>
            <person name="Sullivan S."/>
            <person name="Sone E.D."/>
            <person name="Koren S."/>
            <person name="Silverstein K.A.T."/>
            <person name="Beckman K.B."/>
            <person name="Gohl D.M."/>
        </authorList>
    </citation>
    <scope>NUCLEOTIDE SEQUENCE</scope>
    <source>
        <strain evidence="10">Duluth1</strain>
        <tissue evidence="10">Whole animal</tissue>
    </source>
</reference>
<keyword evidence="11" id="KW-1185">Reference proteome</keyword>
<dbReference type="InterPro" id="IPR032466">
    <property type="entry name" value="Metal_Hydrolase"/>
</dbReference>
<dbReference type="InterPro" id="IPR006330">
    <property type="entry name" value="Ado/ade_deaminase"/>
</dbReference>
<protein>
    <recommendedName>
        <fullName evidence="5">Adenosine deaminase</fullName>
        <ecNumber evidence="4">3.5.4.4</ecNumber>
    </recommendedName>
</protein>
<comment type="similarity">
    <text evidence="3">Belongs to the metallo-dependent hydrolases superfamily. Adenosine and AMP deaminases family.</text>
</comment>
<accession>A0A9D4HYM2</accession>
<dbReference type="InterPro" id="IPR001365">
    <property type="entry name" value="A_deaminase_dom"/>
</dbReference>
<dbReference type="GO" id="GO:0005829">
    <property type="term" value="C:cytosol"/>
    <property type="evidence" value="ECO:0007669"/>
    <property type="project" value="TreeGrafter"/>
</dbReference>
<dbReference type="GO" id="GO:0046103">
    <property type="term" value="P:inosine biosynthetic process"/>
    <property type="evidence" value="ECO:0007669"/>
    <property type="project" value="TreeGrafter"/>
</dbReference>
<reference evidence="10" key="2">
    <citation type="submission" date="2020-11" db="EMBL/GenBank/DDBJ databases">
        <authorList>
            <person name="McCartney M.A."/>
            <person name="Auch B."/>
            <person name="Kono T."/>
            <person name="Mallez S."/>
            <person name="Becker A."/>
            <person name="Gohl D.M."/>
            <person name="Silverstein K.A.T."/>
            <person name="Koren S."/>
            <person name="Bechman K.B."/>
            <person name="Herman A."/>
            <person name="Abrahante J.E."/>
            <person name="Garbe J."/>
        </authorList>
    </citation>
    <scope>NUCLEOTIDE SEQUENCE</scope>
    <source>
        <strain evidence="10">Duluth1</strain>
        <tissue evidence="10">Whole animal</tissue>
    </source>
</reference>
<dbReference type="EC" id="3.5.4.4" evidence="4"/>
<dbReference type="OrthoDB" id="272271at2759"/>
<organism evidence="10 11">
    <name type="scientific">Dreissena polymorpha</name>
    <name type="common">Zebra mussel</name>
    <name type="synonym">Mytilus polymorpha</name>
    <dbReference type="NCBI Taxonomy" id="45954"/>
    <lineage>
        <taxon>Eukaryota</taxon>
        <taxon>Metazoa</taxon>
        <taxon>Spiralia</taxon>
        <taxon>Lophotrochozoa</taxon>
        <taxon>Mollusca</taxon>
        <taxon>Bivalvia</taxon>
        <taxon>Autobranchia</taxon>
        <taxon>Heteroconchia</taxon>
        <taxon>Euheterodonta</taxon>
        <taxon>Imparidentia</taxon>
        <taxon>Neoheterodontei</taxon>
        <taxon>Myida</taxon>
        <taxon>Dreissenoidea</taxon>
        <taxon>Dreissenidae</taxon>
        <taxon>Dreissena</taxon>
    </lineage>
</organism>
<dbReference type="AlphaFoldDB" id="A0A9D4HYM2"/>
<comment type="subcellular location">
    <subcellularLocation>
        <location evidence="2">Cell membrane</location>
        <topology evidence="2">Peripheral membrane protein</topology>
        <orientation evidence="2">Extracellular side</orientation>
    </subcellularLocation>
</comment>
<dbReference type="GO" id="GO:0043103">
    <property type="term" value="P:hypoxanthine salvage"/>
    <property type="evidence" value="ECO:0007669"/>
    <property type="project" value="TreeGrafter"/>
</dbReference>
<dbReference type="Proteomes" id="UP000828390">
    <property type="component" value="Unassembled WGS sequence"/>
</dbReference>
<evidence type="ECO:0000256" key="5">
    <source>
        <dbReference type="ARBA" id="ARBA00018099"/>
    </source>
</evidence>
<dbReference type="GO" id="GO:0009897">
    <property type="term" value="C:external side of plasma membrane"/>
    <property type="evidence" value="ECO:0007669"/>
    <property type="project" value="TreeGrafter"/>
</dbReference>
<proteinExistence type="inferred from homology"/>
<dbReference type="NCBIfam" id="TIGR01430">
    <property type="entry name" value="aden_deam"/>
    <property type="match status" value="1"/>
</dbReference>
<evidence type="ECO:0000259" key="9">
    <source>
        <dbReference type="Pfam" id="PF00962"/>
    </source>
</evidence>
<dbReference type="Gene3D" id="3.20.20.140">
    <property type="entry name" value="Metal-dependent hydrolases"/>
    <property type="match status" value="1"/>
</dbReference>
<keyword evidence="7" id="KW-0378">Hydrolase</keyword>
<evidence type="ECO:0000256" key="8">
    <source>
        <dbReference type="ARBA" id="ARBA00022833"/>
    </source>
</evidence>
<dbReference type="GO" id="GO:0009168">
    <property type="term" value="P:purine ribonucleoside monophosphate biosynthetic process"/>
    <property type="evidence" value="ECO:0007669"/>
    <property type="project" value="InterPro"/>
</dbReference>
<evidence type="ECO:0000256" key="2">
    <source>
        <dbReference type="ARBA" id="ARBA00004296"/>
    </source>
</evidence>